<keyword evidence="1" id="KW-0472">Membrane</keyword>
<proteinExistence type="predicted"/>
<keyword evidence="1" id="KW-0812">Transmembrane</keyword>
<evidence type="ECO:0000256" key="1">
    <source>
        <dbReference type="SAM" id="Phobius"/>
    </source>
</evidence>
<keyword evidence="1" id="KW-1133">Transmembrane helix</keyword>
<name>A0A3B0Y4I3_9ZZZZ</name>
<feature type="transmembrane region" description="Helical" evidence="1">
    <location>
        <begin position="68"/>
        <end position="90"/>
    </location>
</feature>
<evidence type="ECO:0000313" key="2">
    <source>
        <dbReference type="EMBL" id="VAW63464.1"/>
    </source>
</evidence>
<dbReference type="EMBL" id="UOFI01000041">
    <property type="protein sequence ID" value="VAW63464.1"/>
    <property type="molecule type" value="Genomic_DNA"/>
</dbReference>
<dbReference type="AlphaFoldDB" id="A0A3B0Y4I3"/>
<organism evidence="2">
    <name type="scientific">hydrothermal vent metagenome</name>
    <dbReference type="NCBI Taxonomy" id="652676"/>
    <lineage>
        <taxon>unclassified sequences</taxon>
        <taxon>metagenomes</taxon>
        <taxon>ecological metagenomes</taxon>
    </lineage>
</organism>
<reference evidence="2" key="1">
    <citation type="submission" date="2018-06" db="EMBL/GenBank/DDBJ databases">
        <authorList>
            <person name="Zhirakovskaya E."/>
        </authorList>
    </citation>
    <scope>NUCLEOTIDE SEQUENCE</scope>
</reference>
<feature type="transmembrane region" description="Helical" evidence="1">
    <location>
        <begin position="20"/>
        <end position="40"/>
    </location>
</feature>
<gene>
    <name evidence="2" type="ORF">MNBD_GAMMA09-828</name>
</gene>
<sequence length="173" mass="20231">MNKNKRHRHYINPAIQKQLIIALLVVEVLLICVTVLWLYHDMSQLIETNMFRIHIQNTLSVEFFTLRLLQVASVLLIVNVLLASVTVWYWRNNIERVIAPIDHITELIKKLDFTTEPEVFVQDKATQAAAQWFKREKNKLIEVRKIIAEIDMQAPKSADEILSNCQRILKKAC</sequence>
<accession>A0A3B0Y4I3</accession>
<protein>
    <submittedName>
        <fullName evidence="2">Uncharacterized protein</fullName>
    </submittedName>
</protein>